<feature type="domain" description="RNase H type-1" evidence="2">
    <location>
        <begin position="307"/>
        <end position="388"/>
    </location>
</feature>
<feature type="compositionally biased region" description="Low complexity" evidence="1">
    <location>
        <begin position="113"/>
        <end position="123"/>
    </location>
</feature>
<feature type="compositionally biased region" description="Basic residues" evidence="1">
    <location>
        <begin position="95"/>
        <end position="104"/>
    </location>
</feature>
<dbReference type="GO" id="GO:0004523">
    <property type="term" value="F:RNA-DNA hybrid ribonuclease activity"/>
    <property type="evidence" value="ECO:0007669"/>
    <property type="project" value="InterPro"/>
</dbReference>
<proteinExistence type="predicted"/>
<comment type="caution">
    <text evidence="3">The sequence shown here is derived from an EMBL/GenBank/DDBJ whole genome shotgun (WGS) entry which is preliminary data.</text>
</comment>
<accession>A0A7J0DF95</accession>
<dbReference type="InterPro" id="IPR036397">
    <property type="entry name" value="RNaseH_sf"/>
</dbReference>
<organism evidence="3 4">
    <name type="scientific">Actinidia rufa</name>
    <dbReference type="NCBI Taxonomy" id="165716"/>
    <lineage>
        <taxon>Eukaryota</taxon>
        <taxon>Viridiplantae</taxon>
        <taxon>Streptophyta</taxon>
        <taxon>Embryophyta</taxon>
        <taxon>Tracheophyta</taxon>
        <taxon>Spermatophyta</taxon>
        <taxon>Magnoliopsida</taxon>
        <taxon>eudicotyledons</taxon>
        <taxon>Gunneridae</taxon>
        <taxon>Pentapetalae</taxon>
        <taxon>asterids</taxon>
        <taxon>Ericales</taxon>
        <taxon>Actinidiaceae</taxon>
        <taxon>Actinidia</taxon>
    </lineage>
</organism>
<dbReference type="GO" id="GO:0003676">
    <property type="term" value="F:nucleic acid binding"/>
    <property type="evidence" value="ECO:0007669"/>
    <property type="project" value="InterPro"/>
</dbReference>
<dbReference type="AlphaFoldDB" id="A0A7J0DF95"/>
<dbReference type="Proteomes" id="UP000585474">
    <property type="component" value="Unassembled WGS sequence"/>
</dbReference>
<evidence type="ECO:0000256" key="1">
    <source>
        <dbReference type="SAM" id="MobiDB-lite"/>
    </source>
</evidence>
<dbReference type="SUPFAM" id="SSF53098">
    <property type="entry name" value="Ribonuclease H-like"/>
    <property type="match status" value="1"/>
</dbReference>
<name>A0A7J0DF95_9ERIC</name>
<reference evidence="4" key="1">
    <citation type="submission" date="2019-07" db="EMBL/GenBank/DDBJ databases">
        <title>De Novo Assembly of kiwifruit Actinidia rufa.</title>
        <authorList>
            <person name="Sugita-Konishi S."/>
            <person name="Sato K."/>
            <person name="Mori E."/>
            <person name="Abe Y."/>
            <person name="Kisaki G."/>
            <person name="Hamano K."/>
            <person name="Suezawa K."/>
            <person name="Otani M."/>
            <person name="Fukuda T."/>
            <person name="Manabe T."/>
            <person name="Gomi K."/>
            <person name="Tabuchi M."/>
            <person name="Akimitsu K."/>
            <person name="Kataoka I."/>
        </authorList>
    </citation>
    <scope>NUCLEOTIDE SEQUENCE [LARGE SCALE GENOMIC DNA]</scope>
    <source>
        <strain evidence="4">cv. Fuchu</strain>
    </source>
</reference>
<feature type="compositionally biased region" description="Basic and acidic residues" evidence="1">
    <location>
        <begin position="125"/>
        <end position="145"/>
    </location>
</feature>
<evidence type="ECO:0000313" key="4">
    <source>
        <dbReference type="Proteomes" id="UP000585474"/>
    </source>
</evidence>
<keyword evidence="4" id="KW-1185">Reference proteome</keyword>
<dbReference type="Pfam" id="PF13456">
    <property type="entry name" value="RVT_3"/>
    <property type="match status" value="1"/>
</dbReference>
<feature type="region of interest" description="Disordered" evidence="1">
    <location>
        <begin position="74"/>
        <end position="154"/>
    </location>
</feature>
<sequence length="444" mass="49595">MYLPKSNSTIGCSPQIFTITVWRHLWERQFSTFYTPVQPLITASSPLDNEAYPMASTIQAPDLEGIHREIHAANSPPPAALIPDIKQSHQSHSTGRVRRERRRLPSPPRRESSSSSKSRSSSKILKVEGEEARRGRSSRRSDQTRCRNTSTSQQIQDLDARLDTINTGLPTQLAIYEGKTIPMDHLDSYKSLMSLQGCSKRSDVQGFFCHFEGIGEIMVRKLPPGTIDSFGDLKTEGLKDYVKLFNQAVLEVEDPSDKVVIMAMMEGLQPGPLFDSLSKNVPKTLFALQSKADKYMAIEELAEAKRLVLQNPSGEQMEYAIRIGFKATNNEAKYEALLADLRVATELGVNSLDVFNDSQLVVNQVQGDYLAKDTRMMAYLDEADALANLASAFNFISDRNVPLEYLAHPSIEVAKLVYQAETGSMWIDDIVAYLQTRALPSDKL</sequence>
<evidence type="ECO:0000259" key="2">
    <source>
        <dbReference type="Pfam" id="PF13456"/>
    </source>
</evidence>
<dbReference type="InterPro" id="IPR012337">
    <property type="entry name" value="RNaseH-like_sf"/>
</dbReference>
<dbReference type="PANTHER" id="PTHR48475">
    <property type="entry name" value="RIBONUCLEASE H"/>
    <property type="match status" value="1"/>
</dbReference>
<dbReference type="CDD" id="cd09279">
    <property type="entry name" value="RNase_HI_like"/>
    <property type="match status" value="1"/>
</dbReference>
<evidence type="ECO:0000313" key="3">
    <source>
        <dbReference type="EMBL" id="GFS33711.1"/>
    </source>
</evidence>
<dbReference type="PANTHER" id="PTHR48475:SF2">
    <property type="entry name" value="RIBONUCLEASE H"/>
    <property type="match status" value="1"/>
</dbReference>
<protein>
    <recommendedName>
        <fullName evidence="2">RNase H type-1 domain-containing protein</fullName>
    </recommendedName>
</protein>
<dbReference type="EMBL" id="BJWL01000194">
    <property type="protein sequence ID" value="GFS33711.1"/>
    <property type="molecule type" value="Genomic_DNA"/>
</dbReference>
<gene>
    <name evidence="3" type="ORF">Acr_00g0030180</name>
</gene>
<dbReference type="Gene3D" id="3.30.420.10">
    <property type="entry name" value="Ribonuclease H-like superfamily/Ribonuclease H"/>
    <property type="match status" value="1"/>
</dbReference>
<dbReference type="InterPro" id="IPR002156">
    <property type="entry name" value="RNaseH_domain"/>
</dbReference>